<accession>A0AAD8KPZ4</accession>
<comment type="caution">
    <text evidence="8">The sequence shown here is derived from an EMBL/GenBank/DDBJ whole genome shotgun (WGS) entry which is preliminary data.</text>
</comment>
<evidence type="ECO:0000313" key="8">
    <source>
        <dbReference type="EMBL" id="KAK1426759.1"/>
    </source>
</evidence>
<dbReference type="GO" id="GO:0000395">
    <property type="term" value="P:mRNA 5'-splice site recognition"/>
    <property type="evidence" value="ECO:0007669"/>
    <property type="project" value="TreeGrafter"/>
</dbReference>
<keyword evidence="9" id="KW-1185">Reference proteome</keyword>
<dbReference type="Gene3D" id="1.25.40.10">
    <property type="entry name" value="Tetratricopeptide repeat domain"/>
    <property type="match status" value="1"/>
</dbReference>
<dbReference type="InterPro" id="IPR011990">
    <property type="entry name" value="TPR-like_helical_dom_sf"/>
</dbReference>
<keyword evidence="3" id="KW-0677">Repeat</keyword>
<dbReference type="FunFam" id="1.25.40.10:FF:000064">
    <property type="entry name" value="Putative pre-mrna-processing factor 39"/>
    <property type="match status" value="1"/>
</dbReference>
<dbReference type="PANTHER" id="PTHR17204:SF5">
    <property type="entry name" value="PRE-MRNA-PROCESSING FACTOR 39"/>
    <property type="match status" value="1"/>
</dbReference>
<dbReference type="Pfam" id="PF23240">
    <property type="entry name" value="HAT_PRP39_N"/>
    <property type="match status" value="1"/>
</dbReference>
<evidence type="ECO:0008006" key="10">
    <source>
        <dbReference type="Google" id="ProtNLM"/>
    </source>
</evidence>
<sequence>MDADNPIPHASSGAAGKSEVTNVNSSHDDLSRNSVNGNVVTDEKTMLAAGASINSVSLDGVHSSESANQQEDGSVAALSSEEERLWRLVNANSLDFNAWTALIEETEKTAEGNILKVRKVYDTFLAEFPLCYGYWKKYADHEAQLGSMDKVVEVYERAVHGVTYSVDMWLHYCVFAINTYGDPDTVRRLFERGLAYVGTDYMSFPLWDKYVEYEYQQQQWSNLAMIYTRILEHPNQQLDRYFNSFRELVATRPLSELRTSEEISVAANAKGEVNNAESTGEVNTNAVDQSSKPASAAITEAEELENYIAIREELYKKAKEFDSKIIDFETAIRRPYFHVRPLNVAELENWHNYLDFIQGCDDFNKLSNFCCSYH</sequence>
<dbReference type="AlphaFoldDB" id="A0AAD8KPZ4"/>
<dbReference type="Proteomes" id="UP001229421">
    <property type="component" value="Unassembled WGS sequence"/>
</dbReference>
<evidence type="ECO:0000256" key="6">
    <source>
        <dbReference type="ARBA" id="ARBA00038019"/>
    </source>
</evidence>
<evidence type="ECO:0000313" key="9">
    <source>
        <dbReference type="Proteomes" id="UP001229421"/>
    </source>
</evidence>
<comment type="similarity">
    <text evidence="6">Belongs to the PRP39 family.</text>
</comment>
<proteinExistence type="inferred from homology"/>
<keyword evidence="5" id="KW-0539">Nucleus</keyword>
<evidence type="ECO:0000256" key="3">
    <source>
        <dbReference type="ARBA" id="ARBA00022737"/>
    </source>
</evidence>
<protein>
    <recommendedName>
        <fullName evidence="10">Pre-mRNA-processing factor 39</fullName>
    </recommendedName>
</protein>
<evidence type="ECO:0000256" key="4">
    <source>
        <dbReference type="ARBA" id="ARBA00023187"/>
    </source>
</evidence>
<organism evidence="8 9">
    <name type="scientific">Tagetes erecta</name>
    <name type="common">African marigold</name>
    <dbReference type="NCBI Taxonomy" id="13708"/>
    <lineage>
        <taxon>Eukaryota</taxon>
        <taxon>Viridiplantae</taxon>
        <taxon>Streptophyta</taxon>
        <taxon>Embryophyta</taxon>
        <taxon>Tracheophyta</taxon>
        <taxon>Spermatophyta</taxon>
        <taxon>Magnoliopsida</taxon>
        <taxon>eudicotyledons</taxon>
        <taxon>Gunneridae</taxon>
        <taxon>Pentapetalae</taxon>
        <taxon>asterids</taxon>
        <taxon>campanulids</taxon>
        <taxon>Asterales</taxon>
        <taxon>Asteraceae</taxon>
        <taxon>Asteroideae</taxon>
        <taxon>Heliantheae alliance</taxon>
        <taxon>Tageteae</taxon>
        <taxon>Tagetes</taxon>
    </lineage>
</organism>
<dbReference type="GO" id="GO:0071004">
    <property type="term" value="C:U2-type prespliceosome"/>
    <property type="evidence" value="ECO:0007669"/>
    <property type="project" value="TreeGrafter"/>
</dbReference>
<feature type="region of interest" description="Disordered" evidence="7">
    <location>
        <begin position="1"/>
        <end position="36"/>
    </location>
</feature>
<keyword evidence="4" id="KW-0508">mRNA splicing</keyword>
<dbReference type="SUPFAM" id="SSF48452">
    <property type="entry name" value="TPR-like"/>
    <property type="match status" value="1"/>
</dbReference>
<evidence type="ECO:0000256" key="7">
    <source>
        <dbReference type="SAM" id="MobiDB-lite"/>
    </source>
</evidence>
<dbReference type="InterPro" id="IPR003107">
    <property type="entry name" value="HAT"/>
</dbReference>
<dbReference type="GO" id="GO:0030627">
    <property type="term" value="F:pre-mRNA 5'-splice site binding"/>
    <property type="evidence" value="ECO:0007669"/>
    <property type="project" value="TreeGrafter"/>
</dbReference>
<dbReference type="GO" id="GO:0000243">
    <property type="term" value="C:commitment complex"/>
    <property type="evidence" value="ECO:0007669"/>
    <property type="project" value="TreeGrafter"/>
</dbReference>
<keyword evidence="2" id="KW-0507">mRNA processing</keyword>
<evidence type="ECO:0000256" key="2">
    <source>
        <dbReference type="ARBA" id="ARBA00022664"/>
    </source>
</evidence>
<evidence type="ECO:0000256" key="1">
    <source>
        <dbReference type="ARBA" id="ARBA00004123"/>
    </source>
</evidence>
<gene>
    <name evidence="8" type="ORF">QVD17_15439</name>
</gene>
<dbReference type="PANTHER" id="PTHR17204">
    <property type="entry name" value="PRE-MRNA PROCESSING PROTEIN PRP39-RELATED"/>
    <property type="match status" value="1"/>
</dbReference>
<dbReference type="InterPro" id="IPR059164">
    <property type="entry name" value="HAT_PRP39_C"/>
</dbReference>
<evidence type="ECO:0000256" key="5">
    <source>
        <dbReference type="ARBA" id="ARBA00023242"/>
    </source>
</evidence>
<dbReference type="SMART" id="SM00386">
    <property type="entry name" value="HAT"/>
    <property type="match status" value="3"/>
</dbReference>
<dbReference type="EMBL" id="JAUHHV010000004">
    <property type="protein sequence ID" value="KAK1426759.1"/>
    <property type="molecule type" value="Genomic_DNA"/>
</dbReference>
<comment type="subcellular location">
    <subcellularLocation>
        <location evidence="1">Nucleus</location>
    </subcellularLocation>
</comment>
<reference evidence="8" key="1">
    <citation type="journal article" date="2023" name="bioRxiv">
        <title>Improved chromosome-level genome assembly for marigold (Tagetes erecta).</title>
        <authorList>
            <person name="Jiang F."/>
            <person name="Yuan L."/>
            <person name="Wang S."/>
            <person name="Wang H."/>
            <person name="Xu D."/>
            <person name="Wang A."/>
            <person name="Fan W."/>
        </authorList>
    </citation>
    <scope>NUCLEOTIDE SEQUENCE</scope>
    <source>
        <strain evidence="8">WSJ</strain>
        <tissue evidence="8">Leaf</tissue>
    </source>
</reference>
<dbReference type="Pfam" id="PF23241">
    <property type="entry name" value="HAT_PRP39_C"/>
    <property type="match status" value="1"/>
</dbReference>
<name>A0AAD8KPZ4_TARER</name>
<dbReference type="GO" id="GO:0005685">
    <property type="term" value="C:U1 snRNP"/>
    <property type="evidence" value="ECO:0007669"/>
    <property type="project" value="TreeGrafter"/>
</dbReference>